<feature type="domain" description="DUF1980" evidence="3">
    <location>
        <begin position="168"/>
        <end position="305"/>
    </location>
</feature>
<dbReference type="InterPro" id="IPR048493">
    <property type="entry name" value="DUF1980_N"/>
</dbReference>
<evidence type="ECO:0000313" key="5">
    <source>
        <dbReference type="Proteomes" id="UP000198972"/>
    </source>
</evidence>
<dbReference type="EMBL" id="FNBG01000006">
    <property type="protein sequence ID" value="SDF16025.1"/>
    <property type="molecule type" value="Genomic_DNA"/>
</dbReference>
<evidence type="ECO:0000259" key="3">
    <source>
        <dbReference type="Pfam" id="PF21537"/>
    </source>
</evidence>
<feature type="transmembrane region" description="Helical" evidence="1">
    <location>
        <begin position="49"/>
        <end position="66"/>
    </location>
</feature>
<name>A0A1G7ITV3_9BACL</name>
<dbReference type="PANTHER" id="PTHR40047">
    <property type="entry name" value="UPF0703 PROTEIN YCGQ"/>
    <property type="match status" value="1"/>
</dbReference>
<dbReference type="STRING" id="670482.SAMN04488542_106134"/>
<evidence type="ECO:0000259" key="2">
    <source>
        <dbReference type="Pfam" id="PF09323"/>
    </source>
</evidence>
<dbReference type="InterPro" id="IPR015402">
    <property type="entry name" value="DUF1980"/>
</dbReference>
<dbReference type="Pfam" id="PF21537">
    <property type="entry name" value="DUF1980_C"/>
    <property type="match status" value="1"/>
</dbReference>
<dbReference type="PANTHER" id="PTHR40047:SF1">
    <property type="entry name" value="UPF0703 PROTEIN YCGQ"/>
    <property type="match status" value="1"/>
</dbReference>
<dbReference type="NCBIfam" id="TIGR03943">
    <property type="entry name" value="TIGR03943 family putative permease subunit"/>
    <property type="match status" value="1"/>
</dbReference>
<keyword evidence="1" id="KW-0812">Transmembrane</keyword>
<protein>
    <submittedName>
        <fullName evidence="4">TIGR03943 family protein</fullName>
    </submittedName>
</protein>
<gene>
    <name evidence="4" type="ORF">SAMN04488542_106134</name>
</gene>
<dbReference type="RefSeq" id="WP_091228144.1">
    <property type="nucleotide sequence ID" value="NZ_FNBG01000006.1"/>
</dbReference>
<proteinExistence type="predicted"/>
<keyword evidence="5" id="KW-1185">Reference proteome</keyword>
<dbReference type="Proteomes" id="UP000198972">
    <property type="component" value="Unassembled WGS sequence"/>
</dbReference>
<feature type="transmembrane region" description="Helical" evidence="1">
    <location>
        <begin position="12"/>
        <end position="29"/>
    </location>
</feature>
<dbReference type="Pfam" id="PF09323">
    <property type="entry name" value="DUF1980"/>
    <property type="match status" value="1"/>
</dbReference>
<feature type="transmembrane region" description="Helical" evidence="1">
    <location>
        <begin position="87"/>
        <end position="107"/>
    </location>
</feature>
<reference evidence="4 5" key="1">
    <citation type="submission" date="2016-10" db="EMBL/GenBank/DDBJ databases">
        <authorList>
            <person name="de Groot N.N."/>
        </authorList>
    </citation>
    <scope>NUCLEOTIDE SEQUENCE [LARGE SCALE GENOMIC DNA]</scope>
    <source>
        <strain evidence="4 5">DSM 28129</strain>
    </source>
</reference>
<dbReference type="AlphaFoldDB" id="A0A1G7ITV3"/>
<keyword evidence="1" id="KW-1133">Transmembrane helix</keyword>
<feature type="domain" description="DUF1980" evidence="2">
    <location>
        <begin position="14"/>
        <end position="122"/>
    </location>
</feature>
<accession>A0A1G7ITV3</accession>
<dbReference type="InterPro" id="IPR052955">
    <property type="entry name" value="UPF0703_membrane_permease"/>
</dbReference>
<keyword evidence="1" id="KW-0472">Membrane</keyword>
<dbReference type="InterPro" id="IPR048447">
    <property type="entry name" value="DUF1980_C"/>
</dbReference>
<sequence>MRKQRYLMAFHYTLRTIILLGISGYIVYLVETNTLQLYIGWRIMPLVKWSAVLIYPLAVIQAVIAYRHFKGDMKACDCCTPAPSKSWLRNGLVYSLLMLPLLLGFLLPSTVLGGSFANTKGITLNSVFANRNNPIAKTESDLTVSDDSIDHLLPPSDPTPEQLNQMFYTEDQFETDLAELGKRLYILPVIKVKPEIYMEVLSSIVVFIDHFVGKEIEISGFAYREPDMADNQLVIGRIAVQCCTADAAPYGVLTEFDEAPEFPDDTWLSVRGTIGYTEYKGNKILKIDVTESSIMKAPDNPYIYPNFSFLDENVE</sequence>
<dbReference type="OrthoDB" id="9770408at2"/>
<evidence type="ECO:0000313" key="4">
    <source>
        <dbReference type="EMBL" id="SDF16025.1"/>
    </source>
</evidence>
<evidence type="ECO:0000256" key="1">
    <source>
        <dbReference type="SAM" id="Phobius"/>
    </source>
</evidence>
<organism evidence="4 5">
    <name type="scientific">Fontibacillus panacisegetis</name>
    <dbReference type="NCBI Taxonomy" id="670482"/>
    <lineage>
        <taxon>Bacteria</taxon>
        <taxon>Bacillati</taxon>
        <taxon>Bacillota</taxon>
        <taxon>Bacilli</taxon>
        <taxon>Bacillales</taxon>
        <taxon>Paenibacillaceae</taxon>
        <taxon>Fontibacillus</taxon>
    </lineage>
</organism>